<name>A0A7W4VT75_9ACTN</name>
<comment type="caution">
    <text evidence="2">The sequence shown here is derived from an EMBL/GenBank/DDBJ whole genome shotgun (WGS) entry which is preliminary data.</text>
</comment>
<reference evidence="2 3" key="1">
    <citation type="submission" date="2020-08" db="EMBL/GenBank/DDBJ databases">
        <title>Sequencing the genomes of 1000 actinobacteria strains.</title>
        <authorList>
            <person name="Klenk H.-P."/>
        </authorList>
    </citation>
    <scope>NUCLEOTIDE SEQUENCE [LARGE SCALE GENOMIC DNA]</scope>
    <source>
        <strain evidence="2 3">DSM 105498</strain>
    </source>
</reference>
<evidence type="ECO:0000313" key="2">
    <source>
        <dbReference type="EMBL" id="MBB3041205.1"/>
    </source>
</evidence>
<organism evidence="2 3">
    <name type="scientific">Nocardioides soli</name>
    <dbReference type="NCBI Taxonomy" id="1036020"/>
    <lineage>
        <taxon>Bacteria</taxon>
        <taxon>Bacillati</taxon>
        <taxon>Actinomycetota</taxon>
        <taxon>Actinomycetes</taxon>
        <taxon>Propionibacteriales</taxon>
        <taxon>Nocardioidaceae</taxon>
        <taxon>Nocardioides</taxon>
    </lineage>
</organism>
<dbReference type="AlphaFoldDB" id="A0A7W4VT75"/>
<dbReference type="Proteomes" id="UP000589626">
    <property type="component" value="Unassembled WGS sequence"/>
</dbReference>
<dbReference type="EMBL" id="JACHWR010000001">
    <property type="protein sequence ID" value="MBB3041205.1"/>
    <property type="molecule type" value="Genomic_DNA"/>
</dbReference>
<evidence type="ECO:0000256" key="1">
    <source>
        <dbReference type="SAM" id="MobiDB-lite"/>
    </source>
</evidence>
<sequence>MSAPTRLPQRKPIGTCPVCGDPVLSIEGETVKIDVPPISPDSPPNTTAIPGPSHRVYWPCGHREDL</sequence>
<evidence type="ECO:0000313" key="3">
    <source>
        <dbReference type="Proteomes" id="UP000589626"/>
    </source>
</evidence>
<accession>A0A7W4VT75</accession>
<dbReference type="RefSeq" id="WP_183591129.1">
    <property type="nucleotide sequence ID" value="NZ_JACHWR010000001.1"/>
</dbReference>
<gene>
    <name evidence="2" type="ORF">FHU40_001006</name>
</gene>
<protein>
    <submittedName>
        <fullName evidence="2">Uncharacterized protein with PIN domain</fullName>
    </submittedName>
</protein>
<keyword evidence="3" id="KW-1185">Reference proteome</keyword>
<proteinExistence type="predicted"/>
<feature type="region of interest" description="Disordered" evidence="1">
    <location>
        <begin position="34"/>
        <end position="53"/>
    </location>
</feature>